<sequence length="89" mass="10318">MSAAVAGRSLDRITERCQRREKEMKREQRERERERESQDDVLVVAAVLVAFFGALASRCGPERRDPFSFLYTPTSLYFLLTVDVVIHKI</sequence>
<proteinExistence type="predicted"/>
<evidence type="ECO:0000313" key="3">
    <source>
        <dbReference type="EMBL" id="KAK4021047.1"/>
    </source>
</evidence>
<evidence type="ECO:0000256" key="1">
    <source>
        <dbReference type="SAM" id="MobiDB-lite"/>
    </source>
</evidence>
<evidence type="ECO:0000313" key="4">
    <source>
        <dbReference type="Proteomes" id="UP001234178"/>
    </source>
</evidence>
<name>A0ABR0A7D1_9CRUS</name>
<evidence type="ECO:0000256" key="2">
    <source>
        <dbReference type="SAM" id="Phobius"/>
    </source>
</evidence>
<comment type="caution">
    <text evidence="3">The sequence shown here is derived from an EMBL/GenBank/DDBJ whole genome shotgun (WGS) entry which is preliminary data.</text>
</comment>
<keyword evidence="4" id="KW-1185">Reference proteome</keyword>
<protein>
    <submittedName>
        <fullName evidence="3">Uncharacterized protein</fullName>
    </submittedName>
</protein>
<feature type="region of interest" description="Disordered" evidence="1">
    <location>
        <begin position="16"/>
        <end position="37"/>
    </location>
</feature>
<keyword evidence="2" id="KW-0812">Transmembrane</keyword>
<feature type="transmembrane region" description="Helical" evidence="2">
    <location>
        <begin position="69"/>
        <end position="86"/>
    </location>
</feature>
<keyword evidence="2" id="KW-1133">Transmembrane helix</keyword>
<dbReference type="Proteomes" id="UP001234178">
    <property type="component" value="Unassembled WGS sequence"/>
</dbReference>
<organism evidence="3 4">
    <name type="scientific">Daphnia magna</name>
    <dbReference type="NCBI Taxonomy" id="35525"/>
    <lineage>
        <taxon>Eukaryota</taxon>
        <taxon>Metazoa</taxon>
        <taxon>Ecdysozoa</taxon>
        <taxon>Arthropoda</taxon>
        <taxon>Crustacea</taxon>
        <taxon>Branchiopoda</taxon>
        <taxon>Diplostraca</taxon>
        <taxon>Cladocera</taxon>
        <taxon>Anomopoda</taxon>
        <taxon>Daphniidae</taxon>
        <taxon>Daphnia</taxon>
    </lineage>
</organism>
<feature type="transmembrane region" description="Helical" evidence="2">
    <location>
        <begin position="41"/>
        <end position="57"/>
    </location>
</feature>
<accession>A0ABR0A7D1</accession>
<gene>
    <name evidence="3" type="ORF">OUZ56_002981</name>
</gene>
<reference evidence="3 4" key="1">
    <citation type="journal article" date="2023" name="Nucleic Acids Res.">
        <title>The hologenome of Daphnia magna reveals possible DNA methylation and microbiome-mediated evolution of the host genome.</title>
        <authorList>
            <person name="Chaturvedi A."/>
            <person name="Li X."/>
            <person name="Dhandapani V."/>
            <person name="Marshall H."/>
            <person name="Kissane S."/>
            <person name="Cuenca-Cambronero M."/>
            <person name="Asole G."/>
            <person name="Calvet F."/>
            <person name="Ruiz-Romero M."/>
            <person name="Marangio P."/>
            <person name="Guigo R."/>
            <person name="Rago D."/>
            <person name="Mirbahai L."/>
            <person name="Eastwood N."/>
            <person name="Colbourne J.K."/>
            <person name="Zhou J."/>
            <person name="Mallon E."/>
            <person name="Orsini L."/>
        </authorList>
    </citation>
    <scope>NUCLEOTIDE SEQUENCE [LARGE SCALE GENOMIC DNA]</scope>
    <source>
        <strain evidence="3">LRV0_1</strain>
    </source>
</reference>
<keyword evidence="2" id="KW-0472">Membrane</keyword>
<dbReference type="EMBL" id="JAOYFB010000036">
    <property type="protein sequence ID" value="KAK4021047.1"/>
    <property type="molecule type" value="Genomic_DNA"/>
</dbReference>